<feature type="signal peptide" evidence="1">
    <location>
        <begin position="1"/>
        <end position="17"/>
    </location>
</feature>
<gene>
    <name evidence="2" type="ORF">DI487_06605</name>
</gene>
<dbReference type="KEGG" id="fse:DI487_06605"/>
<evidence type="ECO:0000313" key="2">
    <source>
        <dbReference type="EMBL" id="AWM13561.1"/>
    </source>
</evidence>
<sequence length="163" mass="18312">MKKIVFFTLFFCGLMNAQVFKGEGDQKFQVGANLQEHGSGIILMYDYGLGKNFSIGGVSSYLLGVDKISGEKPDFKDRFDLKARFNANIADVFGLEDHFDFYPGLDLGLKNFGGHVGARYFFTDGFGLYSEIQFPIAKYDSNVVGFEKYNNQFNFSIGMSFNL</sequence>
<dbReference type="RefSeq" id="WP_109568929.1">
    <property type="nucleotide sequence ID" value="NZ_CP029463.1"/>
</dbReference>
<evidence type="ECO:0000313" key="3">
    <source>
        <dbReference type="Proteomes" id="UP000245429"/>
    </source>
</evidence>
<dbReference type="EMBL" id="CP029463">
    <property type="protein sequence ID" value="AWM13561.1"/>
    <property type="molecule type" value="Genomic_DNA"/>
</dbReference>
<evidence type="ECO:0008006" key="4">
    <source>
        <dbReference type="Google" id="ProtNLM"/>
    </source>
</evidence>
<reference evidence="2 3" key="1">
    <citation type="submission" date="2018-05" db="EMBL/GenBank/DDBJ databases">
        <title>Flavobacterium sp. MEBiC07310.</title>
        <authorList>
            <person name="Baek K."/>
        </authorList>
    </citation>
    <scope>NUCLEOTIDE SEQUENCE [LARGE SCALE GENOMIC DNA]</scope>
    <source>
        <strain evidence="2 3">MEBiC07310</strain>
    </source>
</reference>
<dbReference type="InterPro" id="IPR046588">
    <property type="entry name" value="DUF6646"/>
</dbReference>
<keyword evidence="1" id="KW-0732">Signal</keyword>
<feature type="chain" id="PRO_5016160844" description="Outer membrane protein beta-barrel domain-containing protein" evidence="1">
    <location>
        <begin position="18"/>
        <end position="163"/>
    </location>
</feature>
<evidence type="ECO:0000256" key="1">
    <source>
        <dbReference type="SAM" id="SignalP"/>
    </source>
</evidence>
<dbReference type="AlphaFoldDB" id="A0A2U8QTZ8"/>
<dbReference type="Pfam" id="PF20351">
    <property type="entry name" value="DUF6646"/>
    <property type="match status" value="1"/>
</dbReference>
<organism evidence="2 3">
    <name type="scientific">Flavobacterium sediminis</name>
    <dbReference type="NCBI Taxonomy" id="2201181"/>
    <lineage>
        <taxon>Bacteria</taxon>
        <taxon>Pseudomonadati</taxon>
        <taxon>Bacteroidota</taxon>
        <taxon>Flavobacteriia</taxon>
        <taxon>Flavobacteriales</taxon>
        <taxon>Flavobacteriaceae</taxon>
        <taxon>Flavobacterium</taxon>
    </lineage>
</organism>
<proteinExistence type="predicted"/>
<accession>A0A2U8QTZ8</accession>
<name>A0A2U8QTZ8_9FLAO</name>
<protein>
    <recommendedName>
        <fullName evidence="4">Outer membrane protein beta-barrel domain-containing protein</fullName>
    </recommendedName>
</protein>
<dbReference type="Proteomes" id="UP000245429">
    <property type="component" value="Chromosome"/>
</dbReference>
<keyword evidence="3" id="KW-1185">Reference proteome</keyword>
<dbReference type="OrthoDB" id="1118003at2"/>